<accession>A0A2W7TSC0</accession>
<reference evidence="1 2" key="1">
    <citation type="submission" date="2018-06" db="EMBL/GenBank/DDBJ databases">
        <title>Flavobacterium sp IMCC34762, genome.</title>
        <authorList>
            <person name="Joung Y."/>
            <person name="Cho J."/>
            <person name="Song J."/>
        </authorList>
    </citation>
    <scope>NUCLEOTIDE SEQUENCE [LARGE SCALE GENOMIC DNA]</scope>
    <source>
        <strain evidence="1 2">IMCC34762</strain>
    </source>
</reference>
<proteinExistence type="predicted"/>
<evidence type="ECO:0000313" key="2">
    <source>
        <dbReference type="Proteomes" id="UP000249177"/>
    </source>
</evidence>
<gene>
    <name evidence="1" type="ORF">DOS84_17025</name>
</gene>
<dbReference type="RefSeq" id="WP_111411299.1">
    <property type="nucleotide sequence ID" value="NZ_QKXH01000012.1"/>
</dbReference>
<name>A0A2W7TSC0_9FLAO</name>
<dbReference type="Proteomes" id="UP000249177">
    <property type="component" value="Unassembled WGS sequence"/>
</dbReference>
<sequence>MKKYFFIILACSFQLAFSNPIKDSIYAEKLHNLLLLSEYEYEDCDACGCSASSGGLGFGSMLNSNFVGVRYLNQSYTSKDGIFDNSPWVDENFNTVQIWSKIPITERIQIFTLIPFQHHSRELTTGKEEIQGLGDITLMGMYTLYQTHKDSITLTHKLQMGGGVKMPTGKFNEANNLGTVNQSFQVGTGSWDYLLVADYVIQKNNLGLNLLLDYTIKTENSKNYQYGNQLNYGGLLFYLLEANTVKIMPHLGLVGEKYDANKQHGQELPNTAGDVLFSKFGLEIGKDKFSLGMSAMLPVTQNLAGSNIEANYRLMFNLNYSL</sequence>
<evidence type="ECO:0000313" key="1">
    <source>
        <dbReference type="EMBL" id="PZX92236.1"/>
    </source>
</evidence>
<keyword evidence="2" id="KW-1185">Reference proteome</keyword>
<comment type="caution">
    <text evidence="1">The sequence shown here is derived from an EMBL/GenBank/DDBJ whole genome shotgun (WGS) entry which is preliminary data.</text>
</comment>
<protein>
    <submittedName>
        <fullName evidence="1">Transporter</fullName>
    </submittedName>
</protein>
<dbReference type="AlphaFoldDB" id="A0A2W7TSC0"/>
<dbReference type="OrthoDB" id="1405967at2"/>
<dbReference type="EMBL" id="QKXH01000012">
    <property type="protein sequence ID" value="PZX92236.1"/>
    <property type="molecule type" value="Genomic_DNA"/>
</dbReference>
<organism evidence="1 2">
    <name type="scientific">Flavobacterium aquariorum</name>
    <dbReference type="NCBI Taxonomy" id="2217670"/>
    <lineage>
        <taxon>Bacteria</taxon>
        <taxon>Pseudomonadati</taxon>
        <taxon>Bacteroidota</taxon>
        <taxon>Flavobacteriia</taxon>
        <taxon>Flavobacteriales</taxon>
        <taxon>Flavobacteriaceae</taxon>
        <taxon>Flavobacterium</taxon>
    </lineage>
</organism>